<reference evidence="3" key="1">
    <citation type="journal article" date="2011" name="Nat. Biotechnol.">
        <title>The genomic sequence of the Chinese hamster ovary (CHO)-K1 cell line.</title>
        <authorList>
            <person name="Xu X."/>
            <person name="Nagarajan H."/>
            <person name="Lewis N.E."/>
            <person name="Pan S."/>
            <person name="Cai Z."/>
            <person name="Liu X."/>
            <person name="Chen W."/>
            <person name="Xie M."/>
            <person name="Wang W."/>
            <person name="Hammond S."/>
            <person name="Andersen M.R."/>
            <person name="Neff N."/>
            <person name="Passarelli B."/>
            <person name="Koh W."/>
            <person name="Fan H.C."/>
            <person name="Wang J."/>
            <person name="Gui Y."/>
            <person name="Lee K.H."/>
            <person name="Betenbaugh M.J."/>
            <person name="Quake S.R."/>
            <person name="Famili I."/>
            <person name="Palsson B.O."/>
            <person name="Wang J."/>
        </authorList>
    </citation>
    <scope>NUCLEOTIDE SEQUENCE [LARGE SCALE GENOMIC DNA]</scope>
    <source>
        <strain evidence="3">CHO K1 cell line</strain>
    </source>
</reference>
<feature type="region of interest" description="Disordered" evidence="1">
    <location>
        <begin position="38"/>
        <end position="57"/>
    </location>
</feature>
<accession>G3IPX6</accession>
<dbReference type="EMBL" id="JH018293">
    <property type="protein sequence ID" value="EGV91294.1"/>
    <property type="molecule type" value="Genomic_DNA"/>
</dbReference>
<gene>
    <name evidence="2" type="ORF">I79_026061</name>
</gene>
<feature type="compositionally biased region" description="Polar residues" evidence="1">
    <location>
        <begin position="45"/>
        <end position="57"/>
    </location>
</feature>
<evidence type="ECO:0000313" key="3">
    <source>
        <dbReference type="Proteomes" id="UP000001075"/>
    </source>
</evidence>
<protein>
    <submittedName>
        <fullName evidence="2">Uncharacterized protein</fullName>
    </submittedName>
</protein>
<dbReference type="Proteomes" id="UP000001075">
    <property type="component" value="Unassembled WGS sequence"/>
</dbReference>
<evidence type="ECO:0000313" key="2">
    <source>
        <dbReference type="EMBL" id="EGV91294.1"/>
    </source>
</evidence>
<dbReference type="AlphaFoldDB" id="G3IPX6"/>
<name>G3IPX6_CRIGR</name>
<proteinExistence type="predicted"/>
<evidence type="ECO:0000256" key="1">
    <source>
        <dbReference type="SAM" id="MobiDB-lite"/>
    </source>
</evidence>
<sequence>MHYLCVWCQQRSEEGIRSPGPGVIDGCDLSSECWEPNLGPLQEQPVPNTQLEHQSNA</sequence>
<dbReference type="InParanoid" id="G3IPX6"/>
<organism evidence="2 3">
    <name type="scientific">Cricetulus griseus</name>
    <name type="common">Chinese hamster</name>
    <name type="synonym">Cricetulus barabensis griseus</name>
    <dbReference type="NCBI Taxonomy" id="10029"/>
    <lineage>
        <taxon>Eukaryota</taxon>
        <taxon>Metazoa</taxon>
        <taxon>Chordata</taxon>
        <taxon>Craniata</taxon>
        <taxon>Vertebrata</taxon>
        <taxon>Euteleostomi</taxon>
        <taxon>Mammalia</taxon>
        <taxon>Eutheria</taxon>
        <taxon>Euarchontoglires</taxon>
        <taxon>Glires</taxon>
        <taxon>Rodentia</taxon>
        <taxon>Myomorpha</taxon>
        <taxon>Muroidea</taxon>
        <taxon>Cricetidae</taxon>
        <taxon>Cricetinae</taxon>
        <taxon>Cricetulus</taxon>
    </lineage>
</organism>